<evidence type="ECO:0000313" key="2">
    <source>
        <dbReference type="EMBL" id="GIY70865.1"/>
    </source>
</evidence>
<sequence length="163" mass="18618">MSKTGTRSKKEKKKFRTFLRYAEVVLTSTPHAVAEASVVVKVQQQAFRHDDGEIVLSEARIHLTKIGSIFITPFFFGNRKKIPADSILQNLREGKVGKWSSHEAQWHDICTQKTGCRNSPDRGAKRGTAGQKPERGHDLRRIDRMCTEMFFRKAEPHNGKKEI</sequence>
<keyword evidence="3" id="KW-1185">Reference proteome</keyword>
<dbReference type="AlphaFoldDB" id="A0AAV4VLR3"/>
<evidence type="ECO:0000313" key="3">
    <source>
        <dbReference type="Proteomes" id="UP001054945"/>
    </source>
</evidence>
<name>A0AAV4VLR3_CAEEX</name>
<comment type="caution">
    <text evidence="2">The sequence shown here is derived from an EMBL/GenBank/DDBJ whole genome shotgun (WGS) entry which is preliminary data.</text>
</comment>
<protein>
    <submittedName>
        <fullName evidence="2">Uncharacterized protein</fullName>
    </submittedName>
</protein>
<proteinExistence type="predicted"/>
<reference evidence="2 3" key="1">
    <citation type="submission" date="2021-06" db="EMBL/GenBank/DDBJ databases">
        <title>Caerostris extrusa draft genome.</title>
        <authorList>
            <person name="Kono N."/>
            <person name="Arakawa K."/>
        </authorList>
    </citation>
    <scope>NUCLEOTIDE SEQUENCE [LARGE SCALE GENOMIC DNA]</scope>
</reference>
<dbReference type="Proteomes" id="UP001054945">
    <property type="component" value="Unassembled WGS sequence"/>
</dbReference>
<feature type="region of interest" description="Disordered" evidence="1">
    <location>
        <begin position="113"/>
        <end position="139"/>
    </location>
</feature>
<dbReference type="EMBL" id="BPLR01014729">
    <property type="protein sequence ID" value="GIY70865.1"/>
    <property type="molecule type" value="Genomic_DNA"/>
</dbReference>
<gene>
    <name evidence="2" type="ORF">CEXT_169191</name>
</gene>
<accession>A0AAV4VLR3</accession>
<evidence type="ECO:0000256" key="1">
    <source>
        <dbReference type="SAM" id="MobiDB-lite"/>
    </source>
</evidence>
<organism evidence="2 3">
    <name type="scientific">Caerostris extrusa</name>
    <name type="common">Bark spider</name>
    <name type="synonym">Caerostris bankana</name>
    <dbReference type="NCBI Taxonomy" id="172846"/>
    <lineage>
        <taxon>Eukaryota</taxon>
        <taxon>Metazoa</taxon>
        <taxon>Ecdysozoa</taxon>
        <taxon>Arthropoda</taxon>
        <taxon>Chelicerata</taxon>
        <taxon>Arachnida</taxon>
        <taxon>Araneae</taxon>
        <taxon>Araneomorphae</taxon>
        <taxon>Entelegynae</taxon>
        <taxon>Araneoidea</taxon>
        <taxon>Araneidae</taxon>
        <taxon>Caerostris</taxon>
    </lineage>
</organism>